<accession>A0A8S5T0L6</accession>
<dbReference type="EMBL" id="BK032721">
    <property type="protein sequence ID" value="DAF56758.1"/>
    <property type="molecule type" value="Genomic_DNA"/>
</dbReference>
<name>A0A8S5T0L6_9CAUD</name>
<organism evidence="1">
    <name type="scientific">Myoviridae sp. ctWb16</name>
    <dbReference type="NCBI Taxonomy" id="2827690"/>
    <lineage>
        <taxon>Viruses</taxon>
        <taxon>Duplodnaviria</taxon>
        <taxon>Heunggongvirae</taxon>
        <taxon>Uroviricota</taxon>
        <taxon>Caudoviricetes</taxon>
    </lineage>
</organism>
<sequence>MQIYSNGQITLQEIYSMPYKLRERYIKMKTEYDKKINEAKTKSII</sequence>
<protein>
    <submittedName>
        <fullName evidence="1">Uncharacterized protein</fullName>
    </submittedName>
</protein>
<reference evidence="1" key="1">
    <citation type="journal article" date="2021" name="Proc. Natl. Acad. Sci. U.S.A.">
        <title>A Catalog of Tens of Thousands of Viruses from Human Metagenomes Reveals Hidden Associations with Chronic Diseases.</title>
        <authorList>
            <person name="Tisza M.J."/>
            <person name="Buck C.B."/>
        </authorList>
    </citation>
    <scope>NUCLEOTIDE SEQUENCE</scope>
    <source>
        <strain evidence="1">CtWb16</strain>
    </source>
</reference>
<evidence type="ECO:0000313" key="1">
    <source>
        <dbReference type="EMBL" id="DAF56758.1"/>
    </source>
</evidence>
<proteinExistence type="predicted"/>